<dbReference type="AlphaFoldDB" id="A0AAD6LWZ8"/>
<keyword evidence="2" id="KW-1185">Reference proteome</keyword>
<evidence type="ECO:0000313" key="1">
    <source>
        <dbReference type="EMBL" id="KAJ6974853.1"/>
    </source>
</evidence>
<reference evidence="1" key="1">
    <citation type="journal article" date="2023" name="Mol. Ecol. Resour.">
        <title>Chromosome-level genome assembly of a triploid poplar Populus alba 'Berolinensis'.</title>
        <authorList>
            <person name="Chen S."/>
            <person name="Yu Y."/>
            <person name="Wang X."/>
            <person name="Wang S."/>
            <person name="Zhang T."/>
            <person name="Zhou Y."/>
            <person name="He R."/>
            <person name="Meng N."/>
            <person name="Wang Y."/>
            <person name="Liu W."/>
            <person name="Liu Z."/>
            <person name="Liu J."/>
            <person name="Guo Q."/>
            <person name="Huang H."/>
            <person name="Sederoff R.R."/>
            <person name="Wang G."/>
            <person name="Qu G."/>
            <person name="Chen S."/>
        </authorList>
    </citation>
    <scope>NUCLEOTIDE SEQUENCE</scope>
    <source>
        <strain evidence="1">SC-2020</strain>
    </source>
</reference>
<dbReference type="Proteomes" id="UP001164929">
    <property type="component" value="Chromosome 13"/>
</dbReference>
<organism evidence="1 2">
    <name type="scientific">Populus alba x Populus x berolinensis</name>
    <dbReference type="NCBI Taxonomy" id="444605"/>
    <lineage>
        <taxon>Eukaryota</taxon>
        <taxon>Viridiplantae</taxon>
        <taxon>Streptophyta</taxon>
        <taxon>Embryophyta</taxon>
        <taxon>Tracheophyta</taxon>
        <taxon>Spermatophyta</taxon>
        <taxon>Magnoliopsida</taxon>
        <taxon>eudicotyledons</taxon>
        <taxon>Gunneridae</taxon>
        <taxon>Pentapetalae</taxon>
        <taxon>rosids</taxon>
        <taxon>fabids</taxon>
        <taxon>Malpighiales</taxon>
        <taxon>Salicaceae</taxon>
        <taxon>Saliceae</taxon>
        <taxon>Populus</taxon>
    </lineage>
</organism>
<protein>
    <submittedName>
        <fullName evidence="1">Uncharacterized protein</fullName>
    </submittedName>
</protein>
<sequence length="23" mass="2588">MFTGKGPKSEMVKDTIARTYTIL</sequence>
<dbReference type="EMBL" id="JAQIZT010000013">
    <property type="protein sequence ID" value="KAJ6974853.1"/>
    <property type="molecule type" value="Genomic_DNA"/>
</dbReference>
<name>A0AAD6LWZ8_9ROSI</name>
<proteinExistence type="predicted"/>
<gene>
    <name evidence="1" type="ORF">NC653_030863</name>
</gene>
<evidence type="ECO:0000313" key="2">
    <source>
        <dbReference type="Proteomes" id="UP001164929"/>
    </source>
</evidence>
<accession>A0AAD6LWZ8</accession>
<comment type="caution">
    <text evidence="1">The sequence shown here is derived from an EMBL/GenBank/DDBJ whole genome shotgun (WGS) entry which is preliminary data.</text>
</comment>